<organism evidence="1 2">
    <name type="scientific">Rhodofomes roseus</name>
    <dbReference type="NCBI Taxonomy" id="34475"/>
    <lineage>
        <taxon>Eukaryota</taxon>
        <taxon>Fungi</taxon>
        <taxon>Dikarya</taxon>
        <taxon>Basidiomycota</taxon>
        <taxon>Agaricomycotina</taxon>
        <taxon>Agaricomycetes</taxon>
        <taxon>Polyporales</taxon>
        <taxon>Rhodofomes</taxon>
    </lineage>
</organism>
<proteinExistence type="predicted"/>
<dbReference type="RefSeq" id="XP_047778699.1">
    <property type="nucleotide sequence ID" value="XM_047926419.1"/>
</dbReference>
<protein>
    <recommendedName>
        <fullName evidence="3">Reverse transcriptase zinc-binding domain-containing protein</fullName>
    </recommendedName>
</protein>
<evidence type="ECO:0008006" key="3">
    <source>
        <dbReference type="Google" id="ProtNLM"/>
    </source>
</evidence>
<dbReference type="Proteomes" id="UP000814176">
    <property type="component" value="Unassembled WGS sequence"/>
</dbReference>
<evidence type="ECO:0000313" key="1">
    <source>
        <dbReference type="EMBL" id="KAH9836461.1"/>
    </source>
</evidence>
<comment type="caution">
    <text evidence="1">The sequence shown here is derived from an EMBL/GenBank/DDBJ whole genome shotgun (WGS) entry which is preliminary data.</text>
</comment>
<sequence>MPLDYGFVFYPEAGGRAGRGALVRPFDVIPVTSHSIGEAVAALKVVTGTPRDAPLKIILSTQALAKDMTERLQRWEDRGWIGIAGSQVLRALVNKLRQRCAPTIFGKASNSAEYTIRNNACDLAKEQFLAQTTTMIRLSIDKAFDLTGAKLSTLTQAIAYRGIRDRLRVQDRPRTAGQVQRTTDNSKGPGLRAATTAELWTSIRHKDFHRKIVDFLWKGMHEAHKIGPFWAHISGYEERADCPTCGCRETLRHILTECTATGQALIWKLTQNAWRRRSKTWRTPSLEDALAAGLGRYPRGVGEKPREPLARLWRILVSEAAYLIWKLRCERVIGHEDDPEWQHSPTATIQRWYASLNRRLQLDLVATRRSFGRLTVSRRLVWSTWTAIVGDELGLPEDWTLVPRVLVGIDPEVCRIEEDPG</sequence>
<dbReference type="GeneID" id="72007151"/>
<dbReference type="EMBL" id="JADCUA010000010">
    <property type="protein sequence ID" value="KAH9836461.1"/>
    <property type="molecule type" value="Genomic_DNA"/>
</dbReference>
<name>A0ABQ8KF93_9APHY</name>
<gene>
    <name evidence="1" type="ORF">C8Q71DRAFT_834910</name>
</gene>
<evidence type="ECO:0000313" key="2">
    <source>
        <dbReference type="Proteomes" id="UP000814176"/>
    </source>
</evidence>
<keyword evidence="2" id="KW-1185">Reference proteome</keyword>
<accession>A0ABQ8KF93</accession>
<reference evidence="1 2" key="1">
    <citation type="journal article" date="2021" name="Environ. Microbiol.">
        <title>Gene family expansions and transcriptome signatures uncover fungal adaptations to wood decay.</title>
        <authorList>
            <person name="Hage H."/>
            <person name="Miyauchi S."/>
            <person name="Viragh M."/>
            <person name="Drula E."/>
            <person name="Min B."/>
            <person name="Chaduli D."/>
            <person name="Navarro D."/>
            <person name="Favel A."/>
            <person name="Norest M."/>
            <person name="Lesage-Meessen L."/>
            <person name="Balint B."/>
            <person name="Merenyi Z."/>
            <person name="de Eugenio L."/>
            <person name="Morin E."/>
            <person name="Martinez A.T."/>
            <person name="Baldrian P."/>
            <person name="Stursova M."/>
            <person name="Martinez M.J."/>
            <person name="Novotny C."/>
            <person name="Magnuson J.K."/>
            <person name="Spatafora J.W."/>
            <person name="Maurice S."/>
            <person name="Pangilinan J."/>
            <person name="Andreopoulos W."/>
            <person name="LaButti K."/>
            <person name="Hundley H."/>
            <person name="Na H."/>
            <person name="Kuo A."/>
            <person name="Barry K."/>
            <person name="Lipzen A."/>
            <person name="Henrissat B."/>
            <person name="Riley R."/>
            <person name="Ahrendt S."/>
            <person name="Nagy L.G."/>
            <person name="Grigoriev I.V."/>
            <person name="Martin F."/>
            <person name="Rosso M.N."/>
        </authorList>
    </citation>
    <scope>NUCLEOTIDE SEQUENCE [LARGE SCALE GENOMIC DNA]</scope>
    <source>
        <strain evidence="1 2">CIRM-BRFM 1785</strain>
    </source>
</reference>